<evidence type="ECO:0000313" key="3">
    <source>
        <dbReference type="Proteomes" id="UP000179102"/>
    </source>
</evidence>
<comment type="caution">
    <text evidence="2">The sequence shown here is derived from an EMBL/GenBank/DDBJ whole genome shotgun (WGS) entry which is preliminary data.</text>
</comment>
<keyword evidence="1" id="KW-0812">Transmembrane</keyword>
<proteinExistence type="predicted"/>
<gene>
    <name evidence="2" type="ORF">A2870_03985</name>
</gene>
<keyword evidence="1" id="KW-1133">Transmembrane helix</keyword>
<protein>
    <submittedName>
        <fullName evidence="2">Uncharacterized protein</fullName>
    </submittedName>
</protein>
<evidence type="ECO:0000256" key="1">
    <source>
        <dbReference type="SAM" id="Phobius"/>
    </source>
</evidence>
<dbReference type="EMBL" id="MFAZ01000007">
    <property type="protein sequence ID" value="OGD87914.1"/>
    <property type="molecule type" value="Genomic_DNA"/>
</dbReference>
<dbReference type="AlphaFoldDB" id="A0A1F5G7W7"/>
<name>A0A1F5G7W7_9BACT</name>
<reference evidence="2 3" key="1">
    <citation type="journal article" date="2016" name="Nat. Commun.">
        <title>Thousands of microbial genomes shed light on interconnected biogeochemical processes in an aquifer system.</title>
        <authorList>
            <person name="Anantharaman K."/>
            <person name="Brown C.T."/>
            <person name="Hug L.A."/>
            <person name="Sharon I."/>
            <person name="Castelle C.J."/>
            <person name="Probst A.J."/>
            <person name="Thomas B.C."/>
            <person name="Singh A."/>
            <person name="Wilkins M.J."/>
            <person name="Karaoz U."/>
            <person name="Brodie E.L."/>
            <person name="Williams K.H."/>
            <person name="Hubbard S.S."/>
            <person name="Banfield J.F."/>
        </authorList>
    </citation>
    <scope>NUCLEOTIDE SEQUENCE [LARGE SCALE GENOMIC DNA]</scope>
</reference>
<feature type="transmembrane region" description="Helical" evidence="1">
    <location>
        <begin position="6"/>
        <end position="28"/>
    </location>
</feature>
<dbReference type="Proteomes" id="UP000179102">
    <property type="component" value="Unassembled WGS sequence"/>
</dbReference>
<keyword evidence="1" id="KW-0472">Membrane</keyword>
<organism evidence="2 3">
    <name type="scientific">Candidatus Curtissbacteria bacterium RIFCSPHIGHO2_01_FULL_41_11</name>
    <dbReference type="NCBI Taxonomy" id="1797711"/>
    <lineage>
        <taxon>Bacteria</taxon>
        <taxon>Candidatus Curtissiibacteriota</taxon>
    </lineage>
</organism>
<evidence type="ECO:0000313" key="2">
    <source>
        <dbReference type="EMBL" id="OGD87914.1"/>
    </source>
</evidence>
<accession>A0A1F5G7W7</accession>
<sequence length="195" mass="22001">MKLRGLISPFFLIAPIALLFVSGFLFYINGRVHNAKVVYPSQGAAQGNPVYSNDSLGIKFRLPGGLEVIEENDSTLRIGMPANPGYIEYLTISKDGKVRNYRSYEFCWGKEYPTSDKPCIFEGNFGWGQESTIEDRIIDTRTAKSFYIAEALSHGDFHIVLFEGQPVYEFKMYVSGGGLDKNFEEILSSLEFYLD</sequence>